<keyword evidence="2" id="KW-0732">Signal</keyword>
<accession>A0A1D2MZV3</accession>
<evidence type="ECO:0000313" key="4">
    <source>
        <dbReference type="Proteomes" id="UP000094527"/>
    </source>
</evidence>
<gene>
    <name evidence="3" type="ORF">Ocin01_08090</name>
</gene>
<feature type="chain" id="PRO_5008904811" evidence="2">
    <location>
        <begin position="23"/>
        <end position="321"/>
    </location>
</feature>
<evidence type="ECO:0000313" key="3">
    <source>
        <dbReference type="EMBL" id="ODM98573.1"/>
    </source>
</evidence>
<feature type="region of interest" description="Disordered" evidence="1">
    <location>
        <begin position="61"/>
        <end position="83"/>
    </location>
</feature>
<organism evidence="3 4">
    <name type="scientific">Orchesella cincta</name>
    <name type="common">Springtail</name>
    <name type="synonym">Podura cincta</name>
    <dbReference type="NCBI Taxonomy" id="48709"/>
    <lineage>
        <taxon>Eukaryota</taxon>
        <taxon>Metazoa</taxon>
        <taxon>Ecdysozoa</taxon>
        <taxon>Arthropoda</taxon>
        <taxon>Hexapoda</taxon>
        <taxon>Collembola</taxon>
        <taxon>Entomobryomorpha</taxon>
        <taxon>Entomobryoidea</taxon>
        <taxon>Orchesellidae</taxon>
        <taxon>Orchesellinae</taxon>
        <taxon>Orchesella</taxon>
    </lineage>
</organism>
<feature type="compositionally biased region" description="Polar residues" evidence="1">
    <location>
        <begin position="195"/>
        <end position="210"/>
    </location>
</feature>
<evidence type="ECO:0000256" key="2">
    <source>
        <dbReference type="SAM" id="SignalP"/>
    </source>
</evidence>
<protein>
    <submittedName>
        <fullName evidence="3">Uncharacterized protein</fullName>
    </submittedName>
</protein>
<dbReference type="EMBL" id="LJIJ01000341">
    <property type="protein sequence ID" value="ODM98573.1"/>
    <property type="molecule type" value="Genomic_DNA"/>
</dbReference>
<feature type="compositionally biased region" description="Basic and acidic residues" evidence="1">
    <location>
        <begin position="259"/>
        <end position="269"/>
    </location>
</feature>
<feature type="signal peptide" evidence="2">
    <location>
        <begin position="1"/>
        <end position="22"/>
    </location>
</feature>
<feature type="compositionally biased region" description="Low complexity" evidence="1">
    <location>
        <begin position="281"/>
        <end position="291"/>
    </location>
</feature>
<dbReference type="AlphaFoldDB" id="A0A1D2MZV3"/>
<name>A0A1D2MZV3_ORCCI</name>
<proteinExistence type="predicted"/>
<sequence length="321" mass="35337">MCTRLSFICLVVSCLSITFVLSAPSQKRLESSDNDAQSKIKHLVQSQKTVDAFDEKWYEVDDDHEENENKPVPIKAQSTTSKSAAKKDFKTICEEKDASGKCRTAQSGEKQPDHLHGLEQLISSKHQLTEKEAAHVLEMITSMSNKLHECQKAENKPCADTHGKQIAEIEEKHTKERKYIKKKEHDDTKTAVKDSMNQNANDGSAGQSVEPNGGGITQASTKAPNPGPAEPNYLEGPPSNVNYNGGINSPMDKLIQKYPEGHWPEKGNEADVGNDIGSENATEAGKGETATTVQEEYYEDEDDFKVMNMSPDIPNTIGQTS</sequence>
<comment type="caution">
    <text evidence="3">The sequence shown here is derived from an EMBL/GenBank/DDBJ whole genome shotgun (WGS) entry which is preliminary data.</text>
</comment>
<evidence type="ECO:0000256" key="1">
    <source>
        <dbReference type="SAM" id="MobiDB-lite"/>
    </source>
</evidence>
<feature type="compositionally biased region" description="Basic and acidic residues" evidence="1">
    <location>
        <begin position="183"/>
        <end position="192"/>
    </location>
</feature>
<feature type="region of interest" description="Disordered" evidence="1">
    <location>
        <begin position="180"/>
        <end position="291"/>
    </location>
</feature>
<keyword evidence="4" id="KW-1185">Reference proteome</keyword>
<dbReference type="Proteomes" id="UP000094527">
    <property type="component" value="Unassembled WGS sequence"/>
</dbReference>
<reference evidence="3 4" key="1">
    <citation type="journal article" date="2016" name="Genome Biol. Evol.">
        <title>Gene Family Evolution Reflects Adaptation to Soil Environmental Stressors in the Genome of the Collembolan Orchesella cincta.</title>
        <authorList>
            <person name="Faddeeva-Vakhrusheva A."/>
            <person name="Derks M.F."/>
            <person name="Anvar S.Y."/>
            <person name="Agamennone V."/>
            <person name="Suring W."/>
            <person name="Smit S."/>
            <person name="van Straalen N.M."/>
            <person name="Roelofs D."/>
        </authorList>
    </citation>
    <scope>NUCLEOTIDE SEQUENCE [LARGE SCALE GENOMIC DNA]</scope>
    <source>
        <tissue evidence="3">Mixed pool</tissue>
    </source>
</reference>